<proteinExistence type="predicted"/>
<accession>A0A9W8B5K0</accession>
<evidence type="ECO:0000313" key="2">
    <source>
        <dbReference type="EMBL" id="KAJ1983860.1"/>
    </source>
</evidence>
<dbReference type="AlphaFoldDB" id="A0A9W8B5K0"/>
<keyword evidence="1" id="KW-0732">Signal</keyword>
<feature type="signal peptide" evidence="1">
    <location>
        <begin position="1"/>
        <end position="20"/>
    </location>
</feature>
<name>A0A9W8B5K0_9FUNG</name>
<evidence type="ECO:0000256" key="1">
    <source>
        <dbReference type="SAM" id="SignalP"/>
    </source>
</evidence>
<comment type="caution">
    <text evidence="2">The sequence shown here is derived from an EMBL/GenBank/DDBJ whole genome shotgun (WGS) entry which is preliminary data.</text>
</comment>
<evidence type="ECO:0000313" key="3">
    <source>
        <dbReference type="Proteomes" id="UP001151582"/>
    </source>
</evidence>
<organism evidence="2 3">
    <name type="scientific">Dimargaris verticillata</name>
    <dbReference type="NCBI Taxonomy" id="2761393"/>
    <lineage>
        <taxon>Eukaryota</taxon>
        <taxon>Fungi</taxon>
        <taxon>Fungi incertae sedis</taxon>
        <taxon>Zoopagomycota</taxon>
        <taxon>Kickxellomycotina</taxon>
        <taxon>Dimargaritomycetes</taxon>
        <taxon>Dimargaritales</taxon>
        <taxon>Dimargaritaceae</taxon>
        <taxon>Dimargaris</taxon>
    </lineage>
</organism>
<dbReference type="Proteomes" id="UP001151582">
    <property type="component" value="Unassembled WGS sequence"/>
</dbReference>
<keyword evidence="3" id="KW-1185">Reference proteome</keyword>
<dbReference type="EMBL" id="JANBQB010000038">
    <property type="protein sequence ID" value="KAJ1983860.1"/>
    <property type="molecule type" value="Genomic_DNA"/>
</dbReference>
<feature type="chain" id="PRO_5040918267" evidence="1">
    <location>
        <begin position="21"/>
        <end position="202"/>
    </location>
</feature>
<reference evidence="2" key="1">
    <citation type="submission" date="2022-07" db="EMBL/GenBank/DDBJ databases">
        <title>Phylogenomic reconstructions and comparative analyses of Kickxellomycotina fungi.</title>
        <authorList>
            <person name="Reynolds N.K."/>
            <person name="Stajich J.E."/>
            <person name="Barry K."/>
            <person name="Grigoriev I.V."/>
            <person name="Crous P."/>
            <person name="Smith M.E."/>
        </authorList>
    </citation>
    <scope>NUCLEOTIDE SEQUENCE</scope>
    <source>
        <strain evidence="2">RSA 567</strain>
    </source>
</reference>
<sequence length="202" mass="22948">MVRISIWLLATVAAVSLTSAVPMDGGNGVFPDLRRHLKLQPASGRVTLIGLQTLLEGAWLELRGVSRLFSLYLNADIDLHDNYQRQHPDLFQKYKFRKENVEALIGPWIKIEYTTVETQPNLIKDFLLDLGQNPSVNYIVNVIKALFAMLSSNYLLTDFRTILKQKLDQRESNRGVDLTNLAAIKTLPVESEIILCSWIYFG</sequence>
<protein>
    <submittedName>
        <fullName evidence="2">Uncharacterized protein</fullName>
    </submittedName>
</protein>
<gene>
    <name evidence="2" type="ORF">H4R34_001002</name>
</gene>